<protein>
    <submittedName>
        <fullName evidence="2">Uncharacterized protein</fullName>
    </submittedName>
</protein>
<keyword evidence="1" id="KW-0472">Membrane</keyword>
<reference evidence="2 3" key="1">
    <citation type="submission" date="2018-06" db="EMBL/GenBank/DDBJ databases">
        <title>Freshwater and sediment microbial communities from various areas in North America, analyzing microbe dynamics in response to fracking.</title>
        <authorList>
            <person name="Lamendella R."/>
        </authorList>
    </citation>
    <scope>NUCLEOTIDE SEQUENCE [LARGE SCALE GENOMIC DNA]</scope>
    <source>
        <strain evidence="2 3">97B</strain>
    </source>
</reference>
<dbReference type="EMBL" id="QNRJ01000005">
    <property type="protein sequence ID" value="RBP04737.1"/>
    <property type="molecule type" value="Genomic_DNA"/>
</dbReference>
<dbReference type="RefSeq" id="WP_113969191.1">
    <property type="nucleotide sequence ID" value="NZ_QNRJ01000005.1"/>
</dbReference>
<accession>A0A366EQQ9</accession>
<feature type="transmembrane region" description="Helical" evidence="1">
    <location>
        <begin position="7"/>
        <end position="31"/>
    </location>
</feature>
<proteinExistence type="predicted"/>
<dbReference type="AlphaFoldDB" id="A0A366EQQ9"/>
<feature type="transmembrane region" description="Helical" evidence="1">
    <location>
        <begin position="196"/>
        <end position="216"/>
    </location>
</feature>
<dbReference type="Proteomes" id="UP000252118">
    <property type="component" value="Unassembled WGS sequence"/>
</dbReference>
<comment type="caution">
    <text evidence="2">The sequence shown here is derived from an EMBL/GenBank/DDBJ whole genome shotgun (WGS) entry which is preliminary data.</text>
</comment>
<gene>
    <name evidence="2" type="ORF">DET59_10524</name>
</gene>
<name>A0A366EQQ9_9BACI</name>
<sequence>MNKRQKLWLKISGSFFIIGLVIMVIAAYFLIQTVRENFYQKAFDKRYDLTSLEEDGVVDSVQVFHGVKINTFVQNESDPSTIILEINDEVEAKLKGYKVNPDEEGMKPYSDAILYKQMTDKQTGKEEFIVSLQTTPANENDSTTKYRTYTINENGIIKKSDFTSDTKSKLETQWIRGISKETQGYYTDLPYQDGGASSLLFLSLIGALFMAGGFWVGRSIIIKDKGAAA</sequence>
<organism evidence="2 3">
    <name type="scientific">Rossellomorea aquimaris</name>
    <dbReference type="NCBI Taxonomy" id="189382"/>
    <lineage>
        <taxon>Bacteria</taxon>
        <taxon>Bacillati</taxon>
        <taxon>Bacillota</taxon>
        <taxon>Bacilli</taxon>
        <taxon>Bacillales</taxon>
        <taxon>Bacillaceae</taxon>
        <taxon>Rossellomorea</taxon>
    </lineage>
</organism>
<evidence type="ECO:0000313" key="2">
    <source>
        <dbReference type="EMBL" id="RBP04737.1"/>
    </source>
</evidence>
<keyword evidence="1" id="KW-0812">Transmembrane</keyword>
<evidence type="ECO:0000256" key="1">
    <source>
        <dbReference type="SAM" id="Phobius"/>
    </source>
</evidence>
<dbReference type="OrthoDB" id="2846851at2"/>
<keyword evidence="1" id="KW-1133">Transmembrane helix</keyword>
<evidence type="ECO:0000313" key="3">
    <source>
        <dbReference type="Proteomes" id="UP000252118"/>
    </source>
</evidence>